<feature type="region of interest" description="Disordered" evidence="1">
    <location>
        <begin position="35"/>
        <end position="143"/>
    </location>
</feature>
<dbReference type="Proteomes" id="UP000655570">
    <property type="component" value="Unassembled WGS sequence"/>
</dbReference>
<accession>A0ABR8TW53</accession>
<proteinExistence type="predicted"/>
<comment type="caution">
    <text evidence="2">The sequence shown here is derived from an EMBL/GenBank/DDBJ whole genome shotgun (WGS) entry which is preliminary data.</text>
</comment>
<feature type="compositionally biased region" description="Basic and acidic residues" evidence="1">
    <location>
        <begin position="112"/>
        <end position="129"/>
    </location>
</feature>
<gene>
    <name evidence="2" type="ORF">H9641_04695</name>
</gene>
<protein>
    <submittedName>
        <fullName evidence="2">Uncharacterized protein</fullName>
    </submittedName>
</protein>
<reference evidence="2 3" key="1">
    <citation type="submission" date="2020-08" db="EMBL/GenBank/DDBJ databases">
        <title>A Genomic Blueprint of the Chicken Gut Microbiome.</title>
        <authorList>
            <person name="Gilroy R."/>
            <person name="Ravi A."/>
            <person name="Getino M."/>
            <person name="Pursley I."/>
            <person name="Horton D.L."/>
            <person name="Alikhan N.-F."/>
            <person name="Baker D."/>
            <person name="Gharbi K."/>
            <person name="Hall N."/>
            <person name="Watson M."/>
            <person name="Adriaenssens E.M."/>
            <person name="Foster-Nyarko E."/>
            <person name="Jarju S."/>
            <person name="Secka A."/>
            <person name="Antonio M."/>
            <person name="Oren A."/>
            <person name="Chaudhuri R."/>
            <person name="La Ragione R.M."/>
            <person name="Hildebrand F."/>
            <person name="Pallen M.J."/>
        </authorList>
    </citation>
    <scope>NUCLEOTIDE SEQUENCE [LARGE SCALE GENOMIC DNA]</scope>
    <source>
        <strain evidence="2 3">Sa2CUA9</strain>
    </source>
</reference>
<dbReference type="RefSeq" id="WP_191801449.1">
    <property type="nucleotide sequence ID" value="NZ_JACSQF010000003.1"/>
</dbReference>
<feature type="compositionally biased region" description="Polar residues" evidence="1">
    <location>
        <begin position="93"/>
        <end position="103"/>
    </location>
</feature>
<dbReference type="EMBL" id="JACSQF010000003">
    <property type="protein sequence ID" value="MBD7980019.1"/>
    <property type="molecule type" value="Genomic_DNA"/>
</dbReference>
<organism evidence="2 3">
    <name type="scientific">Oerskovia merdavium</name>
    <dbReference type="NCBI Taxonomy" id="2762227"/>
    <lineage>
        <taxon>Bacteria</taxon>
        <taxon>Bacillati</taxon>
        <taxon>Actinomycetota</taxon>
        <taxon>Actinomycetes</taxon>
        <taxon>Micrococcales</taxon>
        <taxon>Cellulomonadaceae</taxon>
        <taxon>Oerskovia</taxon>
    </lineage>
</organism>
<evidence type="ECO:0000256" key="1">
    <source>
        <dbReference type="SAM" id="MobiDB-lite"/>
    </source>
</evidence>
<keyword evidence="3" id="KW-1185">Reference proteome</keyword>
<sequence>MRRTTTWVGALVLGFLGVGTAAVALVSASPPDRDLGNQVVLSPAPVETVTPTPVPAPVEPVEEEPGEPVEPVEKPGDGSLVPVQPAPPRIGSTVDSGTGTAPSTGELPYDDGMYHPGDEYDDGMYRPSDEYDDGMWTPDTGNG</sequence>
<evidence type="ECO:0000313" key="2">
    <source>
        <dbReference type="EMBL" id="MBD7980019.1"/>
    </source>
</evidence>
<evidence type="ECO:0000313" key="3">
    <source>
        <dbReference type="Proteomes" id="UP000655570"/>
    </source>
</evidence>
<name>A0ABR8TW53_9CELL</name>